<evidence type="ECO:0000313" key="2">
    <source>
        <dbReference type="EMBL" id="MFC4309157.1"/>
    </source>
</evidence>
<sequence>MAELQPDEAGLSGVRRIFQEWVAGAGDSLHKKRVTDAHIHDARKQLKKSRAALRLLREAMGEIAYRRENMALRDAAKPLGVARDSKVLVAALDDLVERFEPATRSLKLDKFRRVLRQEQTSARQAITQTLANKQRKALREVTARSTRWNMTGDDWEVIGGGLERIYRGGRKGMKAAASSRDSEDLHDWRKQVKYLWHQLQILQPAWPGLLKELADQAHKLSEHLGDDHDLAVLHTKLKAHQDAFEGKDYDALVAVLDRRRKKLQDKACELGARIFEEKPRRFIKRIGDYWQQWRTE</sequence>
<keyword evidence="3" id="KW-1185">Reference proteome</keyword>
<dbReference type="RefSeq" id="WP_380596220.1">
    <property type="nucleotide sequence ID" value="NZ_JBHSDU010000003.1"/>
</dbReference>
<dbReference type="PANTHER" id="PTHR39339:SF1">
    <property type="entry name" value="CHAD DOMAIN-CONTAINING PROTEIN"/>
    <property type="match status" value="1"/>
</dbReference>
<dbReference type="PROSITE" id="PS51708">
    <property type="entry name" value="CHAD"/>
    <property type="match status" value="1"/>
</dbReference>
<gene>
    <name evidence="2" type="ORF">ACFPN2_08705</name>
</gene>
<dbReference type="Proteomes" id="UP001595904">
    <property type="component" value="Unassembled WGS sequence"/>
</dbReference>
<dbReference type="EMBL" id="JBHSDU010000003">
    <property type="protein sequence ID" value="MFC4309157.1"/>
    <property type="molecule type" value="Genomic_DNA"/>
</dbReference>
<organism evidence="2 3">
    <name type="scientific">Steroidobacter flavus</name>
    <dbReference type="NCBI Taxonomy" id="1842136"/>
    <lineage>
        <taxon>Bacteria</taxon>
        <taxon>Pseudomonadati</taxon>
        <taxon>Pseudomonadota</taxon>
        <taxon>Gammaproteobacteria</taxon>
        <taxon>Steroidobacterales</taxon>
        <taxon>Steroidobacteraceae</taxon>
        <taxon>Steroidobacter</taxon>
    </lineage>
</organism>
<dbReference type="InterPro" id="IPR007899">
    <property type="entry name" value="CHAD_dom"/>
</dbReference>
<dbReference type="Gene3D" id="1.40.20.10">
    <property type="entry name" value="CHAD domain"/>
    <property type="match status" value="1"/>
</dbReference>
<feature type="domain" description="CHAD" evidence="1">
    <location>
        <begin position="3"/>
        <end position="280"/>
    </location>
</feature>
<reference evidence="3" key="1">
    <citation type="journal article" date="2019" name="Int. J. Syst. Evol. Microbiol.">
        <title>The Global Catalogue of Microorganisms (GCM) 10K type strain sequencing project: providing services to taxonomists for standard genome sequencing and annotation.</title>
        <authorList>
            <consortium name="The Broad Institute Genomics Platform"/>
            <consortium name="The Broad Institute Genome Sequencing Center for Infectious Disease"/>
            <person name="Wu L."/>
            <person name="Ma J."/>
        </authorList>
    </citation>
    <scope>NUCLEOTIDE SEQUENCE [LARGE SCALE GENOMIC DNA]</scope>
    <source>
        <strain evidence="3">CGMCC 1.10759</strain>
    </source>
</reference>
<evidence type="ECO:0000259" key="1">
    <source>
        <dbReference type="PROSITE" id="PS51708"/>
    </source>
</evidence>
<accession>A0ABV8SNU4</accession>
<name>A0ABV8SNU4_9GAMM</name>
<proteinExistence type="predicted"/>
<protein>
    <submittedName>
        <fullName evidence="2">CHAD domain-containing protein</fullName>
    </submittedName>
</protein>
<dbReference type="PANTHER" id="PTHR39339">
    <property type="entry name" value="SLR1444 PROTEIN"/>
    <property type="match status" value="1"/>
</dbReference>
<dbReference type="InterPro" id="IPR038186">
    <property type="entry name" value="CHAD_dom_sf"/>
</dbReference>
<evidence type="ECO:0000313" key="3">
    <source>
        <dbReference type="Proteomes" id="UP001595904"/>
    </source>
</evidence>
<dbReference type="Pfam" id="PF05235">
    <property type="entry name" value="CHAD"/>
    <property type="match status" value="1"/>
</dbReference>
<dbReference type="SMART" id="SM00880">
    <property type="entry name" value="CHAD"/>
    <property type="match status" value="1"/>
</dbReference>
<comment type="caution">
    <text evidence="2">The sequence shown here is derived from an EMBL/GenBank/DDBJ whole genome shotgun (WGS) entry which is preliminary data.</text>
</comment>